<name>A0ACB8D255_DERSI</name>
<accession>A0ACB8D255</accession>
<dbReference type="Proteomes" id="UP000821865">
    <property type="component" value="Chromosome 3"/>
</dbReference>
<proteinExistence type="predicted"/>
<gene>
    <name evidence="1" type="ORF">HPB49_002534</name>
</gene>
<protein>
    <submittedName>
        <fullName evidence="1">Uncharacterized protein</fullName>
    </submittedName>
</protein>
<reference evidence="1" key="1">
    <citation type="submission" date="2020-05" db="EMBL/GenBank/DDBJ databases">
        <title>Large-scale comparative analyses of tick genomes elucidate their genetic diversity and vector capacities.</title>
        <authorList>
            <person name="Jia N."/>
            <person name="Wang J."/>
            <person name="Shi W."/>
            <person name="Du L."/>
            <person name="Sun Y."/>
            <person name="Zhan W."/>
            <person name="Jiang J."/>
            <person name="Wang Q."/>
            <person name="Zhang B."/>
            <person name="Ji P."/>
            <person name="Sakyi L.B."/>
            <person name="Cui X."/>
            <person name="Yuan T."/>
            <person name="Jiang B."/>
            <person name="Yang W."/>
            <person name="Lam T.T.-Y."/>
            <person name="Chang Q."/>
            <person name="Ding S."/>
            <person name="Wang X."/>
            <person name="Zhu J."/>
            <person name="Ruan X."/>
            <person name="Zhao L."/>
            <person name="Wei J."/>
            <person name="Que T."/>
            <person name="Du C."/>
            <person name="Cheng J."/>
            <person name="Dai P."/>
            <person name="Han X."/>
            <person name="Huang E."/>
            <person name="Gao Y."/>
            <person name="Liu J."/>
            <person name="Shao H."/>
            <person name="Ye R."/>
            <person name="Li L."/>
            <person name="Wei W."/>
            <person name="Wang X."/>
            <person name="Wang C."/>
            <person name="Yang T."/>
            <person name="Huo Q."/>
            <person name="Li W."/>
            <person name="Guo W."/>
            <person name="Chen H."/>
            <person name="Zhou L."/>
            <person name="Ni X."/>
            <person name="Tian J."/>
            <person name="Zhou Y."/>
            <person name="Sheng Y."/>
            <person name="Liu T."/>
            <person name="Pan Y."/>
            <person name="Xia L."/>
            <person name="Li J."/>
            <person name="Zhao F."/>
            <person name="Cao W."/>
        </authorList>
    </citation>
    <scope>NUCLEOTIDE SEQUENCE</scope>
    <source>
        <strain evidence="1">Dsil-2018</strain>
    </source>
</reference>
<evidence type="ECO:0000313" key="1">
    <source>
        <dbReference type="EMBL" id="KAH7958549.1"/>
    </source>
</evidence>
<evidence type="ECO:0000313" key="2">
    <source>
        <dbReference type="Proteomes" id="UP000821865"/>
    </source>
</evidence>
<sequence length="172" mass="18478">MVNVATPAPQDDAAAAVHEGSCMYQTAPASWIGPSQTHGLLFEAFKSVSMTAWEERSVLEVQAMLAFAASVMAETTDKQVIVDIMAPMVIHISELKQMHPAYYAIPVIVGASSNFIMPASVPLAILHDLSRVSFWKLFLLGMFAKIVVMSMVIVAVNVVERAGFLGGQAPAQ</sequence>
<organism evidence="1 2">
    <name type="scientific">Dermacentor silvarum</name>
    <name type="common">Tick</name>
    <dbReference type="NCBI Taxonomy" id="543639"/>
    <lineage>
        <taxon>Eukaryota</taxon>
        <taxon>Metazoa</taxon>
        <taxon>Ecdysozoa</taxon>
        <taxon>Arthropoda</taxon>
        <taxon>Chelicerata</taxon>
        <taxon>Arachnida</taxon>
        <taxon>Acari</taxon>
        <taxon>Parasitiformes</taxon>
        <taxon>Ixodida</taxon>
        <taxon>Ixodoidea</taxon>
        <taxon>Ixodidae</taxon>
        <taxon>Rhipicephalinae</taxon>
        <taxon>Dermacentor</taxon>
    </lineage>
</organism>
<keyword evidence="2" id="KW-1185">Reference proteome</keyword>
<comment type="caution">
    <text evidence="1">The sequence shown here is derived from an EMBL/GenBank/DDBJ whole genome shotgun (WGS) entry which is preliminary data.</text>
</comment>
<dbReference type="EMBL" id="CM023472">
    <property type="protein sequence ID" value="KAH7958549.1"/>
    <property type="molecule type" value="Genomic_DNA"/>
</dbReference>